<name>A0A1J0ADB4_9CYAN</name>
<evidence type="ECO:0000313" key="3">
    <source>
        <dbReference type="Proteomes" id="UP000180235"/>
    </source>
</evidence>
<dbReference type="Proteomes" id="UP000180235">
    <property type="component" value="Chromosome"/>
</dbReference>
<feature type="signal peptide" evidence="1">
    <location>
        <begin position="1"/>
        <end position="27"/>
    </location>
</feature>
<proteinExistence type="predicted"/>
<dbReference type="KEGG" id="glt:GlitD10_1583"/>
<keyword evidence="3" id="KW-1185">Reference proteome</keyword>
<protein>
    <submittedName>
        <fullName evidence="2">Uncharacterized protein</fullName>
    </submittedName>
</protein>
<accession>A0A1J0ADB4</accession>
<organism evidence="2 3">
    <name type="scientific">Gloeomargarita lithophora Alchichica-D10</name>
    <dbReference type="NCBI Taxonomy" id="1188229"/>
    <lineage>
        <taxon>Bacteria</taxon>
        <taxon>Bacillati</taxon>
        <taxon>Cyanobacteriota</taxon>
        <taxon>Cyanophyceae</taxon>
        <taxon>Gloeomargaritales</taxon>
        <taxon>Gloeomargaritaceae</taxon>
        <taxon>Gloeomargarita</taxon>
    </lineage>
</organism>
<sequence>MNAGSNSARFLPILGGAIAFSTWVTLATPTPATPQAPNLAAPTTDTAPAMLDFSEAESDFCVALYGCDCHGCLNALRELRGLPPLHL</sequence>
<dbReference type="OrthoDB" id="513268at2"/>
<dbReference type="AlphaFoldDB" id="A0A1J0ADB4"/>
<dbReference type="STRING" id="1188229.GlitD10_1583"/>
<dbReference type="RefSeq" id="WP_071454425.1">
    <property type="nucleotide sequence ID" value="NZ_CP017675.1"/>
</dbReference>
<dbReference type="EMBL" id="CP017675">
    <property type="protein sequence ID" value="APB33907.1"/>
    <property type="molecule type" value="Genomic_DNA"/>
</dbReference>
<evidence type="ECO:0000313" key="2">
    <source>
        <dbReference type="EMBL" id="APB33907.1"/>
    </source>
</evidence>
<reference evidence="2 3" key="1">
    <citation type="submission" date="2016-10" db="EMBL/GenBank/DDBJ databases">
        <title>Description of Gloeomargarita lithophora gen. nov., sp. nov., a thylakoid-bearing basal-branching cyanobacterium with intracellular carbonates, and proposal for Gloeomargaritales ord. nov.</title>
        <authorList>
            <person name="Moreira D."/>
            <person name="Tavera R."/>
            <person name="Benzerara K."/>
            <person name="Skouri-Panet F."/>
            <person name="Couradeau E."/>
            <person name="Gerard E."/>
            <person name="Loussert C."/>
            <person name="Novelo E."/>
            <person name="Zivanovic Y."/>
            <person name="Lopez-Garcia P."/>
        </authorList>
    </citation>
    <scope>NUCLEOTIDE SEQUENCE [LARGE SCALE GENOMIC DNA]</scope>
    <source>
        <strain evidence="2 3">D10</strain>
    </source>
</reference>
<evidence type="ECO:0000256" key="1">
    <source>
        <dbReference type="SAM" id="SignalP"/>
    </source>
</evidence>
<feature type="chain" id="PRO_5009608734" evidence="1">
    <location>
        <begin position="28"/>
        <end position="87"/>
    </location>
</feature>
<gene>
    <name evidence="2" type="ORF">GlitD10_1583</name>
</gene>
<keyword evidence="1" id="KW-0732">Signal</keyword>